<feature type="compositionally biased region" description="Basic and acidic residues" evidence="1">
    <location>
        <begin position="13"/>
        <end position="24"/>
    </location>
</feature>
<reference evidence="2 3" key="1">
    <citation type="submission" date="2024-04" db="EMBL/GenBank/DDBJ databases">
        <authorList>
            <consortium name="Genoscope - CEA"/>
            <person name="William W."/>
        </authorList>
    </citation>
    <scope>NUCLEOTIDE SEQUENCE [LARGE SCALE GENOMIC DNA]</scope>
</reference>
<dbReference type="InterPro" id="IPR009003">
    <property type="entry name" value="Peptidase_S1_PA"/>
</dbReference>
<proteinExistence type="predicted"/>
<feature type="region of interest" description="Disordered" evidence="1">
    <location>
        <begin position="1"/>
        <end position="24"/>
    </location>
</feature>
<evidence type="ECO:0000256" key="1">
    <source>
        <dbReference type="SAM" id="MobiDB-lite"/>
    </source>
</evidence>
<feature type="compositionally biased region" description="Basic and acidic residues" evidence="1">
    <location>
        <begin position="355"/>
        <end position="365"/>
    </location>
</feature>
<comment type="caution">
    <text evidence="2">The sequence shown here is derived from an EMBL/GenBank/DDBJ whole genome shotgun (WGS) entry which is preliminary data.</text>
</comment>
<protein>
    <submittedName>
        <fullName evidence="2">Uncharacterized protein</fullName>
    </submittedName>
</protein>
<name>A0AAV2H8D8_LYMST</name>
<evidence type="ECO:0000313" key="2">
    <source>
        <dbReference type="EMBL" id="CAL1529465.1"/>
    </source>
</evidence>
<dbReference type="EMBL" id="CAXITT010000049">
    <property type="protein sequence ID" value="CAL1529465.1"/>
    <property type="molecule type" value="Genomic_DNA"/>
</dbReference>
<feature type="compositionally biased region" description="Basic and acidic residues" evidence="1">
    <location>
        <begin position="337"/>
        <end position="347"/>
    </location>
</feature>
<dbReference type="Proteomes" id="UP001497497">
    <property type="component" value="Unassembled WGS sequence"/>
</dbReference>
<evidence type="ECO:0000313" key="3">
    <source>
        <dbReference type="Proteomes" id="UP001497497"/>
    </source>
</evidence>
<sequence length="365" mass="40925">MDNTTAVGTSKRIIKESEDGDSPDVKRTKIECTLSLYSPHPALADQGKHEVEVCVEGYEGSMSWNACLKNPGHANFILASEFSLTHLPAQYRDTDILKFIKLWVELTVKLSICATSQDRTVADPFYKYRGMPLIRSGTGKVTDVQIIEDDKFPCPCSQCISSKDPCTKWAAIWVMTALHVVFDDIEVEKTSAIFHYDNEDLTTKKNMTTLYGCRVVDSNRHGDWCKFECATHDLEFATQINNALTPLMGLAEMIQERYRDDVNINMAIIASHPHGCAKYVTVGEWREMETFENKKENLAWTTYTYSTGTCKGSSGAPVWILGPDRSNLYAYYSHVHSEGGDHTKGEPNKSGAGDVSKKWDWGEDA</sequence>
<gene>
    <name evidence="2" type="ORF">GSLYS_00003620001</name>
</gene>
<organism evidence="2 3">
    <name type="scientific">Lymnaea stagnalis</name>
    <name type="common">Great pond snail</name>
    <name type="synonym">Helix stagnalis</name>
    <dbReference type="NCBI Taxonomy" id="6523"/>
    <lineage>
        <taxon>Eukaryota</taxon>
        <taxon>Metazoa</taxon>
        <taxon>Spiralia</taxon>
        <taxon>Lophotrochozoa</taxon>
        <taxon>Mollusca</taxon>
        <taxon>Gastropoda</taxon>
        <taxon>Heterobranchia</taxon>
        <taxon>Euthyneura</taxon>
        <taxon>Panpulmonata</taxon>
        <taxon>Hygrophila</taxon>
        <taxon>Lymnaeoidea</taxon>
        <taxon>Lymnaeidae</taxon>
        <taxon>Lymnaea</taxon>
    </lineage>
</organism>
<accession>A0AAV2H8D8</accession>
<keyword evidence="3" id="KW-1185">Reference proteome</keyword>
<dbReference type="SUPFAM" id="SSF50494">
    <property type="entry name" value="Trypsin-like serine proteases"/>
    <property type="match status" value="1"/>
</dbReference>
<dbReference type="AlphaFoldDB" id="A0AAV2H8D8"/>
<feature type="region of interest" description="Disordered" evidence="1">
    <location>
        <begin position="337"/>
        <end position="365"/>
    </location>
</feature>